<dbReference type="eggNOG" id="COG0683">
    <property type="taxonomic scope" value="Bacteria"/>
</dbReference>
<dbReference type="RefSeq" id="WP_011698477.1">
    <property type="nucleotide sequence ID" value="NC_008554.1"/>
</dbReference>
<keyword evidence="5" id="KW-0675">Receptor</keyword>
<evidence type="ECO:0000256" key="1">
    <source>
        <dbReference type="ARBA" id="ARBA00010062"/>
    </source>
</evidence>
<dbReference type="Gene3D" id="3.40.50.2300">
    <property type="match status" value="2"/>
</dbReference>
<dbReference type="OrthoDB" id="9772589at2"/>
<keyword evidence="2 3" id="KW-0732">Signal</keyword>
<dbReference type="HOGENOM" id="CLU_027128_0_1_7"/>
<feature type="domain" description="Leucine-binding protein" evidence="4">
    <location>
        <begin position="82"/>
        <end position="411"/>
    </location>
</feature>
<comment type="similarity">
    <text evidence="1">Belongs to the leucine-binding protein family.</text>
</comment>
<dbReference type="AlphaFoldDB" id="A0LIQ5"/>
<gene>
    <name evidence="5" type="ordered locus">Sfum_1620</name>
</gene>
<evidence type="ECO:0000313" key="6">
    <source>
        <dbReference type="Proteomes" id="UP000001784"/>
    </source>
</evidence>
<name>A0LIQ5_SYNFM</name>
<dbReference type="KEGG" id="sfu:Sfum_1620"/>
<evidence type="ECO:0000256" key="2">
    <source>
        <dbReference type="ARBA" id="ARBA00022729"/>
    </source>
</evidence>
<dbReference type="EMBL" id="CP000478">
    <property type="protein sequence ID" value="ABK17307.1"/>
    <property type="molecule type" value="Genomic_DNA"/>
</dbReference>
<dbReference type="PANTHER" id="PTHR30483">
    <property type="entry name" value="LEUCINE-SPECIFIC-BINDING PROTEIN"/>
    <property type="match status" value="1"/>
</dbReference>
<accession>A0LIQ5</accession>
<dbReference type="STRING" id="335543.Sfum_1620"/>
<dbReference type="InParanoid" id="A0LIQ5"/>
<dbReference type="PANTHER" id="PTHR30483:SF6">
    <property type="entry name" value="PERIPLASMIC BINDING PROTEIN OF ABC TRANSPORTER FOR NATURAL AMINO ACIDS"/>
    <property type="match status" value="1"/>
</dbReference>
<dbReference type="SUPFAM" id="SSF53822">
    <property type="entry name" value="Periplasmic binding protein-like I"/>
    <property type="match status" value="1"/>
</dbReference>
<evidence type="ECO:0000313" key="5">
    <source>
        <dbReference type="EMBL" id="ABK17307.1"/>
    </source>
</evidence>
<feature type="signal peptide" evidence="3">
    <location>
        <begin position="1"/>
        <end position="22"/>
    </location>
</feature>
<feature type="chain" id="PRO_5002626799" evidence="3">
    <location>
        <begin position="23"/>
        <end position="443"/>
    </location>
</feature>
<dbReference type="Proteomes" id="UP000001784">
    <property type="component" value="Chromosome"/>
</dbReference>
<dbReference type="PROSITE" id="PS51257">
    <property type="entry name" value="PROKAR_LIPOPROTEIN"/>
    <property type="match status" value="1"/>
</dbReference>
<reference evidence="5 6" key="1">
    <citation type="submission" date="2006-10" db="EMBL/GenBank/DDBJ databases">
        <title>Complete sequence of Syntrophobacter fumaroxidans MPOB.</title>
        <authorList>
            <consortium name="US DOE Joint Genome Institute"/>
            <person name="Copeland A."/>
            <person name="Lucas S."/>
            <person name="Lapidus A."/>
            <person name="Barry K."/>
            <person name="Detter J.C."/>
            <person name="Glavina del Rio T."/>
            <person name="Hammon N."/>
            <person name="Israni S."/>
            <person name="Pitluck S."/>
            <person name="Goltsman E.G."/>
            <person name="Martinez M."/>
            <person name="Schmutz J."/>
            <person name="Larimer F."/>
            <person name="Land M."/>
            <person name="Hauser L."/>
            <person name="Kyrpides N."/>
            <person name="Kim E."/>
            <person name="Boone D.R."/>
            <person name="Brockman F."/>
            <person name="Culley D."/>
            <person name="Ferry J."/>
            <person name="Gunsalus R."/>
            <person name="McInerney M.J."/>
            <person name="Morrison M."/>
            <person name="Plugge C."/>
            <person name="Rohlin L."/>
            <person name="Scholten J."/>
            <person name="Sieber J."/>
            <person name="Stams A.J.M."/>
            <person name="Worm P."/>
            <person name="Henstra A.M."/>
            <person name="Richardson P."/>
        </authorList>
    </citation>
    <scope>NUCLEOTIDE SEQUENCE [LARGE SCALE GENOMIC DNA]</scope>
    <source>
        <strain evidence="6">DSM 10017 / MPOB</strain>
    </source>
</reference>
<protein>
    <submittedName>
        <fullName evidence="5">Extracellular ligand-binding receptor</fullName>
    </submittedName>
</protein>
<dbReference type="InterPro" id="IPR051010">
    <property type="entry name" value="BCAA_transport"/>
</dbReference>
<organism evidence="5 6">
    <name type="scientific">Syntrophobacter fumaroxidans (strain DSM 10017 / MPOB)</name>
    <dbReference type="NCBI Taxonomy" id="335543"/>
    <lineage>
        <taxon>Bacteria</taxon>
        <taxon>Pseudomonadati</taxon>
        <taxon>Thermodesulfobacteriota</taxon>
        <taxon>Syntrophobacteria</taxon>
        <taxon>Syntrophobacterales</taxon>
        <taxon>Syntrophobacteraceae</taxon>
        <taxon>Syntrophobacter</taxon>
    </lineage>
</organism>
<evidence type="ECO:0000259" key="4">
    <source>
        <dbReference type="Pfam" id="PF13458"/>
    </source>
</evidence>
<dbReference type="InterPro" id="IPR028081">
    <property type="entry name" value="Leu-bd"/>
</dbReference>
<dbReference type="InterPro" id="IPR028082">
    <property type="entry name" value="Peripla_BP_I"/>
</dbReference>
<dbReference type="Pfam" id="PF13458">
    <property type="entry name" value="Peripla_BP_6"/>
    <property type="match status" value="1"/>
</dbReference>
<sequence precursor="true">MRTGPFHLFLLLVGCVAGLAAIAPVHEPMAAEAGPQENYGRTPREYLPYNRFTEPYKRFFMVPNEYRGYGRSLPEPERVESVRIGFLGPITKTVSVATGGVSHEEPLGHKMLQGAQLAIEQANAKNGFRGSGIPYELMVRNDNGLWGASGSEIIHLAYRDNVWAILGTIDGANSHIAIRVALKIEIPMMNTGDTDPTFIETAIPWVFRCITDDRQMCYLLADYVFKKLKLTRVAALRANNRYGRIGIGEFRDAATRLGHPFIAELNYQVGDRDFAPQLERIQAVDPEVLITYGDAAESALILKQMRAMGMSQWLIGSDRMVSAEFLSSAGKEEERVAAPCPYNPRSDDPGYLKFKRDFTERFGEEPESFAAHAYDGMNMTIEAIEKAGLNRAKIRDALAEVKTYRGVTGVKEFDVVLNNISPPYLAVLKDGQFLFHSRDEVLK</sequence>
<proteinExistence type="inferred from homology"/>
<dbReference type="CDD" id="cd19988">
    <property type="entry name" value="PBP1_ABC_HAAT-like"/>
    <property type="match status" value="1"/>
</dbReference>
<keyword evidence="6" id="KW-1185">Reference proteome</keyword>
<evidence type="ECO:0000256" key="3">
    <source>
        <dbReference type="SAM" id="SignalP"/>
    </source>
</evidence>